<dbReference type="EMBL" id="JAEMNX010000041">
    <property type="protein sequence ID" value="MBJ7539995.1"/>
    <property type="molecule type" value="Genomic_DNA"/>
</dbReference>
<gene>
    <name evidence="1" type="ORF">I8J31_20205</name>
</gene>
<dbReference type="RefSeq" id="WP_199470388.1">
    <property type="nucleotide sequence ID" value="NZ_JAEMNX010000041.1"/>
</dbReference>
<sequence>MKSYLSVVNRKANSIRPKAYAHLYCGKVTDASESGNLWQLDHDYWALPATGLLLTPDIGDQVTFIEVAGQYYISQILHRPDTEQPLNFDSDRDIHWQAKNIHLTAREDVELVSLNRISMICKHGVLSMTDTLVAQAEHFVQKAAQLNISAKTLLRLHGKHQLITADEDVRIDGERINMG</sequence>
<dbReference type="AlphaFoldDB" id="A0A934N1Z1"/>
<dbReference type="Proteomes" id="UP000628710">
    <property type="component" value="Unassembled WGS sequence"/>
</dbReference>
<name>A0A934N1Z1_9GAMM</name>
<evidence type="ECO:0000313" key="1">
    <source>
        <dbReference type="EMBL" id="MBJ7539995.1"/>
    </source>
</evidence>
<evidence type="ECO:0000313" key="2">
    <source>
        <dbReference type="Proteomes" id="UP000628710"/>
    </source>
</evidence>
<dbReference type="InterPro" id="IPR021927">
    <property type="entry name" value="DUF3540"/>
</dbReference>
<reference evidence="1" key="1">
    <citation type="submission" date="2020-12" db="EMBL/GenBank/DDBJ databases">
        <title>Marinomonas arctica sp. nov., a psychrotolerant bacterium isolated from the Arctic.</title>
        <authorList>
            <person name="Zhang Y."/>
        </authorList>
    </citation>
    <scope>NUCLEOTIDE SEQUENCE</scope>
    <source>
        <strain evidence="1">C1424</strain>
    </source>
</reference>
<dbReference type="Pfam" id="PF12059">
    <property type="entry name" value="DUF3540"/>
    <property type="match status" value="2"/>
</dbReference>
<keyword evidence="2" id="KW-1185">Reference proteome</keyword>
<protein>
    <submittedName>
        <fullName evidence="1">DUF3540 domain-containing protein</fullName>
    </submittedName>
</protein>
<comment type="caution">
    <text evidence="1">The sequence shown here is derived from an EMBL/GenBank/DDBJ whole genome shotgun (WGS) entry which is preliminary data.</text>
</comment>
<organism evidence="1 2">
    <name type="scientific">Marinomonas transparens</name>
    <dbReference type="NCBI Taxonomy" id="2795388"/>
    <lineage>
        <taxon>Bacteria</taxon>
        <taxon>Pseudomonadati</taxon>
        <taxon>Pseudomonadota</taxon>
        <taxon>Gammaproteobacteria</taxon>
        <taxon>Oceanospirillales</taxon>
        <taxon>Oceanospirillaceae</taxon>
        <taxon>Marinomonas</taxon>
    </lineage>
</organism>
<proteinExistence type="predicted"/>
<accession>A0A934N1Z1</accession>